<dbReference type="EMBL" id="GL450786">
    <property type="protein sequence ID" value="EFN80466.1"/>
    <property type="molecule type" value="Genomic_DNA"/>
</dbReference>
<feature type="non-terminal residue" evidence="2">
    <location>
        <position position="71"/>
    </location>
</feature>
<dbReference type="OMA" id="MFESPTF"/>
<dbReference type="PANTHER" id="PTHR46060:SF3">
    <property type="entry name" value="PROTEIN GVQW3"/>
    <property type="match status" value="1"/>
</dbReference>
<name>E2BV15_HARSA</name>
<feature type="non-terminal residue" evidence="2">
    <location>
        <position position="1"/>
    </location>
</feature>
<accession>E2BV15</accession>
<feature type="region of interest" description="Disordered" evidence="1">
    <location>
        <begin position="50"/>
        <end position="71"/>
    </location>
</feature>
<sequence>DQRVCLKSGVKNGIERSEAFKMLKKAFGDDMFQPRVYEWYKRFQEGREDIEDDARSGHLSTSTTDENVEKV</sequence>
<organism evidence="3">
    <name type="scientific">Harpegnathos saltator</name>
    <name type="common">Jerdon's jumping ant</name>
    <dbReference type="NCBI Taxonomy" id="610380"/>
    <lineage>
        <taxon>Eukaryota</taxon>
        <taxon>Metazoa</taxon>
        <taxon>Ecdysozoa</taxon>
        <taxon>Arthropoda</taxon>
        <taxon>Hexapoda</taxon>
        <taxon>Insecta</taxon>
        <taxon>Pterygota</taxon>
        <taxon>Neoptera</taxon>
        <taxon>Endopterygota</taxon>
        <taxon>Hymenoptera</taxon>
        <taxon>Apocrita</taxon>
        <taxon>Aculeata</taxon>
        <taxon>Formicoidea</taxon>
        <taxon>Formicidae</taxon>
        <taxon>Ponerinae</taxon>
        <taxon>Ponerini</taxon>
        <taxon>Harpegnathos</taxon>
    </lineage>
</organism>
<dbReference type="AlphaFoldDB" id="E2BV15"/>
<dbReference type="InterPro" id="IPR052709">
    <property type="entry name" value="Transposase-MT_Hybrid"/>
</dbReference>
<keyword evidence="3" id="KW-1185">Reference proteome</keyword>
<dbReference type="Gene3D" id="1.10.10.1450">
    <property type="match status" value="1"/>
</dbReference>
<dbReference type="STRING" id="610380.E2BV15"/>
<evidence type="ECO:0000313" key="2">
    <source>
        <dbReference type="EMBL" id="EFN80466.1"/>
    </source>
</evidence>
<reference evidence="2 3" key="1">
    <citation type="journal article" date="2010" name="Science">
        <title>Genomic comparison of the ants Camponotus floridanus and Harpegnathos saltator.</title>
        <authorList>
            <person name="Bonasio R."/>
            <person name="Zhang G."/>
            <person name="Ye C."/>
            <person name="Mutti N.S."/>
            <person name="Fang X."/>
            <person name="Qin N."/>
            <person name="Donahue G."/>
            <person name="Yang P."/>
            <person name="Li Q."/>
            <person name="Li C."/>
            <person name="Zhang P."/>
            <person name="Huang Z."/>
            <person name="Berger S.L."/>
            <person name="Reinberg D."/>
            <person name="Wang J."/>
            <person name="Liebig J."/>
        </authorList>
    </citation>
    <scope>NUCLEOTIDE SEQUENCE [LARGE SCALE GENOMIC DNA]</scope>
    <source>
        <strain evidence="2 3">R22 G/1</strain>
    </source>
</reference>
<dbReference type="InParanoid" id="E2BV15"/>
<evidence type="ECO:0000256" key="1">
    <source>
        <dbReference type="SAM" id="MobiDB-lite"/>
    </source>
</evidence>
<gene>
    <name evidence="2" type="ORF">EAI_15915</name>
</gene>
<dbReference type="OrthoDB" id="10033972at2759"/>
<dbReference type="PANTHER" id="PTHR46060">
    <property type="entry name" value="MARINER MOS1 TRANSPOSASE-LIKE PROTEIN"/>
    <property type="match status" value="1"/>
</dbReference>
<dbReference type="Proteomes" id="UP000008237">
    <property type="component" value="Unassembled WGS sequence"/>
</dbReference>
<protein>
    <submittedName>
        <fullName evidence="2">Uncharacterized protein FLJ37770</fullName>
    </submittedName>
</protein>
<proteinExistence type="predicted"/>
<evidence type="ECO:0000313" key="3">
    <source>
        <dbReference type="Proteomes" id="UP000008237"/>
    </source>
</evidence>